<dbReference type="RefSeq" id="WP_098514405.1">
    <property type="nucleotide sequence ID" value="NZ_JBIAKZ010000027.1"/>
</dbReference>
<reference evidence="2 3" key="1">
    <citation type="submission" date="2017-10" db="EMBL/GenBank/DDBJ databases">
        <title>Sequencing the genomes of 1000 actinobacteria strains.</title>
        <authorList>
            <person name="Klenk H.-P."/>
        </authorList>
    </citation>
    <scope>NUCLEOTIDE SEQUENCE [LARGE SCALE GENOMIC DNA]</scope>
    <source>
        <strain evidence="2 3">DSM 46092</strain>
    </source>
</reference>
<dbReference type="PANTHER" id="PTHR34846:SF5">
    <property type="entry name" value="CARBOXYMUCONOLACTONE DECARBOXYLASE-LIKE DOMAIN-CONTAINING PROTEIN"/>
    <property type="match status" value="1"/>
</dbReference>
<dbReference type="SUPFAM" id="SSF69118">
    <property type="entry name" value="AhpD-like"/>
    <property type="match status" value="1"/>
</dbReference>
<evidence type="ECO:0000313" key="2">
    <source>
        <dbReference type="EMBL" id="PFG50729.1"/>
    </source>
</evidence>
<protein>
    <submittedName>
        <fullName evidence="2">Carboxymuconolactone decarboxylase family protein</fullName>
    </submittedName>
</protein>
<feature type="domain" description="Carboxymuconolactone decarboxylase-like" evidence="1">
    <location>
        <begin position="48"/>
        <end position="125"/>
    </location>
</feature>
<dbReference type="GO" id="GO:0051920">
    <property type="term" value="F:peroxiredoxin activity"/>
    <property type="evidence" value="ECO:0007669"/>
    <property type="project" value="InterPro"/>
</dbReference>
<evidence type="ECO:0000313" key="3">
    <source>
        <dbReference type="Proteomes" id="UP000243542"/>
    </source>
</evidence>
<dbReference type="PANTHER" id="PTHR34846">
    <property type="entry name" value="4-CARBOXYMUCONOLACTONE DECARBOXYLASE FAMILY PROTEIN (AFU_ORTHOLOGUE AFUA_6G11590)"/>
    <property type="match status" value="1"/>
</dbReference>
<dbReference type="EMBL" id="PDJK01000002">
    <property type="protein sequence ID" value="PFG50729.1"/>
    <property type="molecule type" value="Genomic_DNA"/>
</dbReference>
<keyword evidence="3" id="KW-1185">Reference proteome</keyword>
<name>A0A2A9FJV0_9PSEU</name>
<accession>A0A2A9FJV0</accession>
<dbReference type="InterPro" id="IPR003779">
    <property type="entry name" value="CMD-like"/>
</dbReference>
<comment type="caution">
    <text evidence="2">The sequence shown here is derived from an EMBL/GenBank/DDBJ whole genome shotgun (WGS) entry which is preliminary data.</text>
</comment>
<evidence type="ECO:0000259" key="1">
    <source>
        <dbReference type="Pfam" id="PF02627"/>
    </source>
</evidence>
<dbReference type="InterPro" id="IPR029032">
    <property type="entry name" value="AhpD-like"/>
</dbReference>
<sequence>MTGTARVPPAPLTVEQAETLRPYRLPGGTIIPLFAALAHSPGALGDLRRATKACLAETDLSVRHREIVILRVCALTGAEPEWAVHVALFAGQAGLGPAELAATLAPTTESRCWTPRETMLLGAVEQLCEHLTIDDDLWQRLSAVWTSRQLVELLTVTAQYHKVAMLTNAFRLPVPEGLPRFRDHTTPEFRND</sequence>
<dbReference type="Proteomes" id="UP000243542">
    <property type="component" value="Unassembled WGS sequence"/>
</dbReference>
<dbReference type="AlphaFoldDB" id="A0A2A9FJV0"/>
<dbReference type="Pfam" id="PF02627">
    <property type="entry name" value="CMD"/>
    <property type="match status" value="1"/>
</dbReference>
<gene>
    <name evidence="2" type="ORF">ATK36_5976</name>
</gene>
<organism evidence="2 3">
    <name type="scientific">Amycolatopsis sulphurea</name>
    <dbReference type="NCBI Taxonomy" id="76022"/>
    <lineage>
        <taxon>Bacteria</taxon>
        <taxon>Bacillati</taxon>
        <taxon>Actinomycetota</taxon>
        <taxon>Actinomycetes</taxon>
        <taxon>Pseudonocardiales</taxon>
        <taxon>Pseudonocardiaceae</taxon>
        <taxon>Amycolatopsis</taxon>
    </lineage>
</organism>
<proteinExistence type="predicted"/>
<dbReference type="Gene3D" id="1.20.1290.10">
    <property type="entry name" value="AhpD-like"/>
    <property type="match status" value="1"/>
</dbReference>